<evidence type="ECO:0000256" key="2">
    <source>
        <dbReference type="ARBA" id="ARBA00022980"/>
    </source>
</evidence>
<proteinExistence type="inferred from homology"/>
<comment type="similarity">
    <text evidence="1">Belongs to the universal ribosomal protein uS17 family.</text>
</comment>
<dbReference type="SUPFAM" id="SSF50249">
    <property type="entry name" value="Nucleic acid-binding proteins"/>
    <property type="match status" value="1"/>
</dbReference>
<dbReference type="AlphaFoldDB" id="A0A554LMA3"/>
<evidence type="ECO:0000313" key="5">
    <source>
        <dbReference type="Proteomes" id="UP000315589"/>
    </source>
</evidence>
<dbReference type="GO" id="GO:1990904">
    <property type="term" value="C:ribonucleoprotein complex"/>
    <property type="evidence" value="ECO:0007669"/>
    <property type="project" value="UniProtKB-KW"/>
</dbReference>
<gene>
    <name evidence="4" type="ORF">CEN91_83</name>
</gene>
<evidence type="ECO:0000256" key="3">
    <source>
        <dbReference type="ARBA" id="ARBA00023274"/>
    </source>
</evidence>
<dbReference type="GO" id="GO:0003735">
    <property type="term" value="F:structural constituent of ribosome"/>
    <property type="evidence" value="ECO:0007669"/>
    <property type="project" value="InterPro"/>
</dbReference>
<dbReference type="GO" id="GO:0006412">
    <property type="term" value="P:translation"/>
    <property type="evidence" value="ECO:0007669"/>
    <property type="project" value="InterPro"/>
</dbReference>
<protein>
    <submittedName>
        <fullName evidence="4">30S ribosomal protein S17</fullName>
    </submittedName>
</protein>
<reference evidence="4 5" key="1">
    <citation type="submission" date="2017-07" db="EMBL/GenBank/DDBJ databases">
        <title>Mechanisms for carbon and nitrogen cycling indicate functional differentiation within the Candidate Phyla Radiation.</title>
        <authorList>
            <person name="Danczak R.E."/>
            <person name="Johnston M.D."/>
            <person name="Kenah C."/>
            <person name="Slattery M."/>
            <person name="Wrighton K.C."/>
            <person name="Wilkins M.J."/>
        </authorList>
    </citation>
    <scope>NUCLEOTIDE SEQUENCE [LARGE SCALE GENOMIC DNA]</scope>
    <source>
        <strain evidence="4">Licking1014_85</strain>
    </source>
</reference>
<evidence type="ECO:0000256" key="1">
    <source>
        <dbReference type="ARBA" id="ARBA00010254"/>
    </source>
</evidence>
<organism evidence="4 5">
    <name type="scientific">Candidatus Berkelbacteria bacterium Licking1014_85</name>
    <dbReference type="NCBI Taxonomy" id="2017148"/>
    <lineage>
        <taxon>Bacteria</taxon>
        <taxon>Candidatus Berkelbacteria</taxon>
    </lineage>
</organism>
<dbReference type="InterPro" id="IPR000266">
    <property type="entry name" value="Ribosomal_uS17"/>
</dbReference>
<dbReference type="GO" id="GO:0005840">
    <property type="term" value="C:ribosome"/>
    <property type="evidence" value="ECO:0007669"/>
    <property type="project" value="UniProtKB-KW"/>
</dbReference>
<keyword evidence="2 4" id="KW-0689">Ribosomal protein</keyword>
<dbReference type="InterPro" id="IPR012340">
    <property type="entry name" value="NA-bd_OB-fold"/>
</dbReference>
<dbReference type="Proteomes" id="UP000315589">
    <property type="component" value="Unassembled WGS sequence"/>
</dbReference>
<sequence length="79" mass="9318">MKKFKGTIIKIIDSQTLKAEINRIVKHPIYHKQYIVSKKYLIDCLTIDKKIGDDIEFIGCKPISKKKRFKIIEITKIKK</sequence>
<accession>A0A554LMA3</accession>
<evidence type="ECO:0000313" key="4">
    <source>
        <dbReference type="EMBL" id="TSC93914.1"/>
    </source>
</evidence>
<name>A0A554LMA3_9BACT</name>
<dbReference type="EMBL" id="VMGI01000007">
    <property type="protein sequence ID" value="TSC93914.1"/>
    <property type="molecule type" value="Genomic_DNA"/>
</dbReference>
<keyword evidence="3" id="KW-0687">Ribonucleoprotein</keyword>
<dbReference type="Pfam" id="PF00366">
    <property type="entry name" value="Ribosomal_S17"/>
    <property type="match status" value="1"/>
</dbReference>
<dbReference type="Gene3D" id="2.40.50.140">
    <property type="entry name" value="Nucleic acid-binding proteins"/>
    <property type="match status" value="1"/>
</dbReference>
<comment type="caution">
    <text evidence="4">The sequence shown here is derived from an EMBL/GenBank/DDBJ whole genome shotgun (WGS) entry which is preliminary data.</text>
</comment>